<organism evidence="1">
    <name type="scientific">Hyperionvirus sp</name>
    <dbReference type="NCBI Taxonomy" id="2487770"/>
    <lineage>
        <taxon>Viruses</taxon>
        <taxon>Varidnaviria</taxon>
        <taxon>Bamfordvirae</taxon>
        <taxon>Nucleocytoviricota</taxon>
        <taxon>Megaviricetes</taxon>
        <taxon>Imitervirales</taxon>
        <taxon>Mimiviridae</taxon>
        <taxon>Klosneuvirinae</taxon>
    </lineage>
</organism>
<reference evidence="1" key="1">
    <citation type="submission" date="2018-10" db="EMBL/GenBank/DDBJ databases">
        <title>Hidden diversity of soil giant viruses.</title>
        <authorList>
            <person name="Schulz F."/>
            <person name="Alteio L."/>
            <person name="Goudeau D."/>
            <person name="Ryan E.M."/>
            <person name="Malmstrom R.R."/>
            <person name="Blanchard J."/>
            <person name="Woyke T."/>
        </authorList>
    </citation>
    <scope>NUCLEOTIDE SEQUENCE</scope>
    <source>
        <strain evidence="1">HYV1</strain>
    </source>
</reference>
<dbReference type="EMBL" id="MK072407">
    <property type="protein sequence ID" value="AYV84443.1"/>
    <property type="molecule type" value="Genomic_DNA"/>
</dbReference>
<gene>
    <name evidence="1" type="ORF">Hyperionvirus25_29</name>
</gene>
<accession>A0A3G5AEX9</accession>
<sequence>METKVKIFKLRNITEKNIVYKDPVKLKDKIVVPISYLDNNVTVPLFIQIPTLHLRDVDENGLVLSLNEQVATSLKSLDNKVIADIKGIIQKAKKLHDGKLLGKKFIYNAAVHMIEDDNGTIDKTFPDGVLKLPTPLKVFLDTHEPLKDPNLRDFIGVNVTSIVEVNSVVIKESTVSIYLKTHQLKITYPILEKYNLDDYSFLDEEDDPPKNMLFKLLNSSNENSESDNLEDPDEAQLKNYFIRNK</sequence>
<protein>
    <submittedName>
        <fullName evidence="1">Uncharacterized protein</fullName>
    </submittedName>
</protein>
<name>A0A3G5AEX9_9VIRU</name>
<proteinExistence type="predicted"/>
<evidence type="ECO:0000313" key="1">
    <source>
        <dbReference type="EMBL" id="AYV84443.1"/>
    </source>
</evidence>